<dbReference type="GO" id="GO:0016788">
    <property type="term" value="F:hydrolase activity, acting on ester bonds"/>
    <property type="evidence" value="ECO:0007669"/>
    <property type="project" value="InterPro"/>
</dbReference>
<evidence type="ECO:0000256" key="2">
    <source>
        <dbReference type="ARBA" id="ARBA00022722"/>
    </source>
</evidence>
<evidence type="ECO:0000256" key="1">
    <source>
        <dbReference type="ARBA" id="ARBA00001946"/>
    </source>
</evidence>
<evidence type="ECO:0000313" key="6">
    <source>
        <dbReference type="Proteomes" id="UP000186112"/>
    </source>
</evidence>
<keyword evidence="6" id="KW-1185">Reference proteome</keyword>
<name>A0A1U7M4K1_TISCR</name>
<dbReference type="SMART" id="SM00990">
    <property type="entry name" value="VRR_NUC"/>
    <property type="match status" value="1"/>
</dbReference>
<dbReference type="Gene3D" id="3.40.1350.10">
    <property type="match status" value="1"/>
</dbReference>
<dbReference type="Proteomes" id="UP000186112">
    <property type="component" value="Unassembled WGS sequence"/>
</dbReference>
<dbReference type="InterPro" id="IPR014883">
    <property type="entry name" value="VRR_NUC"/>
</dbReference>
<dbReference type="GO" id="GO:0004518">
    <property type="term" value="F:nuclease activity"/>
    <property type="evidence" value="ECO:0007669"/>
    <property type="project" value="UniProtKB-KW"/>
</dbReference>
<gene>
    <name evidence="5" type="ORF">TICRE_17730</name>
</gene>
<dbReference type="InterPro" id="IPR011856">
    <property type="entry name" value="tRNA_endonuc-like_dom_sf"/>
</dbReference>
<evidence type="ECO:0000256" key="3">
    <source>
        <dbReference type="ARBA" id="ARBA00022801"/>
    </source>
</evidence>
<proteinExistence type="predicted"/>
<reference evidence="5 6" key="1">
    <citation type="submission" date="2016-02" db="EMBL/GenBank/DDBJ databases">
        <title>Genome sequence of Tissierella creatinophila DSM 6911.</title>
        <authorList>
            <person name="Poehlein A."/>
            <person name="Daniel R."/>
        </authorList>
    </citation>
    <scope>NUCLEOTIDE SEQUENCE [LARGE SCALE GENOMIC DNA]</scope>
    <source>
        <strain evidence="5 6">DSM 6911</strain>
    </source>
</reference>
<keyword evidence="3" id="KW-0378">Hydrolase</keyword>
<feature type="domain" description="VRR-NUC" evidence="4">
    <location>
        <begin position="1"/>
        <end position="94"/>
    </location>
</feature>
<comment type="cofactor">
    <cofactor evidence="1">
        <name>Mg(2+)</name>
        <dbReference type="ChEBI" id="CHEBI:18420"/>
    </cofactor>
</comment>
<dbReference type="Pfam" id="PF08774">
    <property type="entry name" value="VRR_NUC"/>
    <property type="match status" value="1"/>
</dbReference>
<dbReference type="OrthoDB" id="1697409at2"/>
<evidence type="ECO:0000259" key="4">
    <source>
        <dbReference type="SMART" id="SM00990"/>
    </source>
</evidence>
<comment type="caution">
    <text evidence="5">The sequence shown here is derived from an EMBL/GenBank/DDBJ whole genome shotgun (WGS) entry which is preliminary data.</text>
</comment>
<organism evidence="5 6">
    <name type="scientific">Tissierella creatinophila DSM 6911</name>
    <dbReference type="NCBI Taxonomy" id="1123403"/>
    <lineage>
        <taxon>Bacteria</taxon>
        <taxon>Bacillati</taxon>
        <taxon>Bacillota</taxon>
        <taxon>Tissierellia</taxon>
        <taxon>Tissierellales</taxon>
        <taxon>Tissierellaceae</taxon>
        <taxon>Tissierella</taxon>
    </lineage>
</organism>
<dbReference type="EMBL" id="LTDM01000033">
    <property type="protein sequence ID" value="OLS02242.1"/>
    <property type="molecule type" value="Genomic_DNA"/>
</dbReference>
<accession>A0A1U7M4K1</accession>
<dbReference type="AlphaFoldDB" id="A0A1U7M4K1"/>
<evidence type="ECO:0000313" key="5">
    <source>
        <dbReference type="EMBL" id="OLS02242.1"/>
    </source>
</evidence>
<protein>
    <submittedName>
        <fullName evidence="5">VRR-NUC domain protein</fullName>
    </submittedName>
</protein>
<dbReference type="RefSeq" id="WP_075727220.1">
    <property type="nucleotide sequence ID" value="NZ_LTDM01000033.1"/>
</dbReference>
<keyword evidence="2" id="KW-0540">Nuclease</keyword>
<sequence length="104" mass="11456">MKEKDIQNEIRLALNPYAVVFRINVGSFMSETGRMVSTGVPKGFSDLFGVRKSDGRAVFIEVKNEKGKTSKYQDNFLKQMKKAGAIVGVARSGDEAIDIVKANI</sequence>
<dbReference type="GO" id="GO:0003676">
    <property type="term" value="F:nucleic acid binding"/>
    <property type="evidence" value="ECO:0007669"/>
    <property type="project" value="InterPro"/>
</dbReference>